<evidence type="ECO:0000256" key="1">
    <source>
        <dbReference type="ARBA" id="ARBA00022723"/>
    </source>
</evidence>
<accession>A0A497F0K4</accession>
<gene>
    <name evidence="7" type="ORF">DRJ33_02695</name>
</gene>
<evidence type="ECO:0000313" key="7">
    <source>
        <dbReference type="EMBL" id="RLE52839.1"/>
    </source>
</evidence>
<comment type="catalytic activity">
    <reaction evidence="5">
        <text>2-phosphoglycolate + H2O = glycolate + phosphate</text>
        <dbReference type="Rhea" id="RHEA:14369"/>
        <dbReference type="ChEBI" id="CHEBI:15377"/>
        <dbReference type="ChEBI" id="CHEBI:29805"/>
        <dbReference type="ChEBI" id="CHEBI:43474"/>
        <dbReference type="ChEBI" id="CHEBI:58033"/>
        <dbReference type="EC" id="3.1.3.18"/>
    </reaction>
</comment>
<feature type="active site" description="Nucleophile" evidence="5">
    <location>
        <position position="11"/>
    </location>
</feature>
<dbReference type="InterPro" id="IPR036412">
    <property type="entry name" value="HAD-like_sf"/>
</dbReference>
<comment type="caution">
    <text evidence="7">The sequence shown here is derived from an EMBL/GenBank/DDBJ whole genome shotgun (WGS) entry which is preliminary data.</text>
</comment>
<proteinExistence type="inferred from homology"/>
<keyword evidence="2 5" id="KW-0378">Hydrolase</keyword>
<dbReference type="NCBIfam" id="TIGR01487">
    <property type="entry name" value="Pglycolate_arch"/>
    <property type="match status" value="1"/>
</dbReference>
<dbReference type="Pfam" id="PF08282">
    <property type="entry name" value="Hydrolase_3"/>
    <property type="match status" value="2"/>
</dbReference>
<keyword evidence="4 5" id="KW-0119">Carbohydrate metabolism</keyword>
<dbReference type="CDD" id="cd01427">
    <property type="entry name" value="HAD_like"/>
    <property type="match status" value="1"/>
</dbReference>
<evidence type="ECO:0000313" key="8">
    <source>
        <dbReference type="Proteomes" id="UP000272051"/>
    </source>
</evidence>
<feature type="binding site" evidence="5">
    <location>
        <position position="178"/>
    </location>
    <ligand>
        <name>Mg(2+)</name>
        <dbReference type="ChEBI" id="CHEBI:18420"/>
    </ligand>
</feature>
<feature type="binding site" evidence="5">
    <location>
        <position position="155"/>
    </location>
    <ligand>
        <name>substrate</name>
    </ligand>
</feature>
<comment type="similarity">
    <text evidence="5">Belongs to the archaeal SPP-like hydrolase family.</text>
</comment>
<dbReference type="EC" id="3.1.3.18" evidence="5 6"/>
<evidence type="ECO:0000256" key="4">
    <source>
        <dbReference type="ARBA" id="ARBA00023277"/>
    </source>
</evidence>
<dbReference type="Gene3D" id="3.90.1070.10">
    <property type="match status" value="1"/>
</dbReference>
<dbReference type="CDD" id="cd07514">
    <property type="entry name" value="HAD_Pase"/>
    <property type="match status" value="1"/>
</dbReference>
<dbReference type="EMBL" id="QMQX01000033">
    <property type="protein sequence ID" value="RLE52839.1"/>
    <property type="molecule type" value="Genomic_DNA"/>
</dbReference>
<name>A0A497F0K4_9CREN</name>
<protein>
    <recommendedName>
        <fullName evidence="5 6">Phosphoglycolate phosphatase</fullName>
        <shortName evidence="5">PGP</shortName>
        <shortName evidence="5">PGPase</shortName>
        <ecNumber evidence="5 6">3.1.3.18</ecNumber>
    </recommendedName>
</protein>
<dbReference type="PANTHER" id="PTHR10000:SF8">
    <property type="entry name" value="HAD SUPERFAMILY HYDROLASE-LIKE, TYPE 3"/>
    <property type="match status" value="1"/>
</dbReference>
<dbReference type="AlphaFoldDB" id="A0A497F0K4"/>
<dbReference type="SUPFAM" id="SSF56784">
    <property type="entry name" value="HAD-like"/>
    <property type="match status" value="1"/>
</dbReference>
<dbReference type="InterPro" id="IPR006382">
    <property type="entry name" value="PGPase"/>
</dbReference>
<dbReference type="PANTHER" id="PTHR10000">
    <property type="entry name" value="PHOSPHOSERINE PHOSPHATASE"/>
    <property type="match status" value="1"/>
</dbReference>
<reference evidence="7 8" key="1">
    <citation type="submission" date="2018-06" db="EMBL/GenBank/DDBJ databases">
        <title>Extensive metabolic versatility and redundancy in microbially diverse, dynamic hydrothermal sediments.</title>
        <authorList>
            <person name="Dombrowski N."/>
            <person name="Teske A."/>
            <person name="Baker B.J."/>
        </authorList>
    </citation>
    <scope>NUCLEOTIDE SEQUENCE [LARGE SCALE GENOMIC DNA]</scope>
    <source>
        <strain evidence="7">B34_G17</strain>
    </source>
</reference>
<dbReference type="Proteomes" id="UP000272051">
    <property type="component" value="Unassembled WGS sequence"/>
</dbReference>
<dbReference type="GO" id="GO:0000287">
    <property type="term" value="F:magnesium ion binding"/>
    <property type="evidence" value="ECO:0007669"/>
    <property type="project" value="InterPro"/>
</dbReference>
<comment type="function">
    <text evidence="5">Catalyzes the dephosphorylation of 2-phosphoglycolate.</text>
</comment>
<sequence>MSYEFKAVAVDIDGTIAGLDWRISCEAIEVIRALEDSGIKVILASGNALCVVKALSRYIGCSGAVIAENGGVVEYKGVVKFLGDFNKAKAALEAVKAKYGQVSESWSNRYRHVDLVIGRNLDLSELRSFLAQAAPGVKVIDSGFAYHLVDENVNKGKGLMRALSMMGIKPQEVLAIGDSEVDVEMLEVARLGAVVANADEKAKAVADYVASKSFGEGFVEIVEKYVFKKLYP</sequence>
<evidence type="ECO:0000256" key="2">
    <source>
        <dbReference type="ARBA" id="ARBA00022801"/>
    </source>
</evidence>
<dbReference type="GO" id="GO:0005829">
    <property type="term" value="C:cytosol"/>
    <property type="evidence" value="ECO:0007669"/>
    <property type="project" value="TreeGrafter"/>
</dbReference>
<feature type="binding site" evidence="5">
    <location>
        <position position="13"/>
    </location>
    <ligand>
        <name>Mg(2+)</name>
        <dbReference type="ChEBI" id="CHEBI:18420"/>
    </ligand>
</feature>
<evidence type="ECO:0000256" key="5">
    <source>
        <dbReference type="HAMAP-Rule" id="MF_01419"/>
    </source>
</evidence>
<dbReference type="NCBIfam" id="NF002245">
    <property type="entry name" value="PRK01158.1"/>
    <property type="match status" value="1"/>
</dbReference>
<dbReference type="GO" id="GO:0008967">
    <property type="term" value="F:phosphoglycolate phosphatase activity"/>
    <property type="evidence" value="ECO:0007669"/>
    <property type="project" value="UniProtKB-UniRule"/>
</dbReference>
<keyword evidence="3 5" id="KW-0460">Magnesium</keyword>
<dbReference type="NCBIfam" id="TIGR01482">
    <property type="entry name" value="SPP-subfamily"/>
    <property type="match status" value="1"/>
</dbReference>
<feature type="binding site" evidence="5">
    <location>
        <position position="182"/>
    </location>
    <ligand>
        <name>Mg(2+)</name>
        <dbReference type="ChEBI" id="CHEBI:18420"/>
    </ligand>
</feature>
<dbReference type="HAMAP" id="MF_01419">
    <property type="entry name" value="GPH_hydrolase_arch"/>
    <property type="match status" value="1"/>
</dbReference>
<dbReference type="InterPro" id="IPR023214">
    <property type="entry name" value="HAD_sf"/>
</dbReference>
<evidence type="ECO:0000256" key="6">
    <source>
        <dbReference type="NCBIfam" id="TIGR01487"/>
    </source>
</evidence>
<comment type="cofactor">
    <cofactor evidence="5">
        <name>Mg(2+)</name>
        <dbReference type="ChEBI" id="CHEBI:18420"/>
    </cofactor>
</comment>
<keyword evidence="1 5" id="KW-0479">Metal-binding</keyword>
<organism evidence="7 8">
    <name type="scientific">Thermoproteota archaeon</name>
    <dbReference type="NCBI Taxonomy" id="2056631"/>
    <lineage>
        <taxon>Archaea</taxon>
        <taxon>Thermoproteota</taxon>
    </lineage>
</organism>
<evidence type="ECO:0000256" key="3">
    <source>
        <dbReference type="ARBA" id="ARBA00022842"/>
    </source>
</evidence>
<feature type="binding site" evidence="5">
    <location>
        <position position="11"/>
    </location>
    <ligand>
        <name>Mg(2+)</name>
        <dbReference type="ChEBI" id="CHEBI:18420"/>
    </ligand>
</feature>
<dbReference type="Gene3D" id="3.40.50.1000">
    <property type="entry name" value="HAD superfamily/HAD-like"/>
    <property type="match status" value="1"/>
</dbReference>